<evidence type="ECO:0000313" key="4">
    <source>
        <dbReference type="Proteomes" id="UP000275385"/>
    </source>
</evidence>
<dbReference type="OrthoDB" id="5587740at2759"/>
<comment type="caution">
    <text evidence="3">The sequence shown here is derived from an EMBL/GenBank/DDBJ whole genome shotgun (WGS) entry which is preliminary data.</text>
</comment>
<organism evidence="3 4">
    <name type="scientific">Coniochaeta pulveracea</name>
    <dbReference type="NCBI Taxonomy" id="177199"/>
    <lineage>
        <taxon>Eukaryota</taxon>
        <taxon>Fungi</taxon>
        <taxon>Dikarya</taxon>
        <taxon>Ascomycota</taxon>
        <taxon>Pezizomycotina</taxon>
        <taxon>Sordariomycetes</taxon>
        <taxon>Sordariomycetidae</taxon>
        <taxon>Coniochaetales</taxon>
        <taxon>Coniochaetaceae</taxon>
        <taxon>Coniochaeta</taxon>
    </lineage>
</organism>
<dbReference type="InterPro" id="IPR034600">
    <property type="entry name" value="Ribosomal_bL31m"/>
</dbReference>
<dbReference type="PANTHER" id="PTHR28174">
    <property type="entry name" value="54S RIBOSOMAL PROTEIN L36, MITOCHONDRIAL"/>
    <property type="match status" value="1"/>
</dbReference>
<evidence type="ECO:0000259" key="2">
    <source>
        <dbReference type="Pfam" id="PF21492"/>
    </source>
</evidence>
<dbReference type="AlphaFoldDB" id="A0A420YAI4"/>
<name>A0A420YAI4_9PEZI</name>
<gene>
    <name evidence="3" type="ORF">DL546_001717</name>
</gene>
<accession>A0A420YAI4</accession>
<dbReference type="GO" id="GO:0003735">
    <property type="term" value="F:structural constituent of ribosome"/>
    <property type="evidence" value="ECO:0007669"/>
    <property type="project" value="InterPro"/>
</dbReference>
<dbReference type="GO" id="GO:0005762">
    <property type="term" value="C:mitochondrial large ribosomal subunit"/>
    <property type="evidence" value="ECO:0007669"/>
    <property type="project" value="InterPro"/>
</dbReference>
<dbReference type="Pfam" id="PF21492">
    <property type="entry name" value="bL31_N"/>
    <property type="match status" value="1"/>
</dbReference>
<feature type="domain" description="Ribosomal protein bL31m N-terminal" evidence="2">
    <location>
        <begin position="43"/>
        <end position="86"/>
    </location>
</feature>
<evidence type="ECO:0000256" key="1">
    <source>
        <dbReference type="SAM" id="MobiDB-lite"/>
    </source>
</evidence>
<evidence type="ECO:0000313" key="3">
    <source>
        <dbReference type="EMBL" id="RKU44901.1"/>
    </source>
</evidence>
<dbReference type="PANTHER" id="PTHR28174:SF1">
    <property type="entry name" value="LARGE RIBOSOMAL SUBUNIT PROTEIN BL31M"/>
    <property type="match status" value="1"/>
</dbReference>
<feature type="region of interest" description="Disordered" evidence="1">
    <location>
        <begin position="82"/>
        <end position="122"/>
    </location>
</feature>
<dbReference type="Proteomes" id="UP000275385">
    <property type="component" value="Unassembled WGS sequence"/>
</dbReference>
<feature type="compositionally biased region" description="Low complexity" evidence="1">
    <location>
        <begin position="1"/>
        <end position="30"/>
    </location>
</feature>
<protein>
    <recommendedName>
        <fullName evidence="2">Ribosomal protein bL31m N-terminal domain-containing protein</fullName>
    </recommendedName>
</protein>
<proteinExistence type="predicted"/>
<keyword evidence="4" id="KW-1185">Reference proteome</keyword>
<dbReference type="Gene3D" id="6.20.130.10">
    <property type="match status" value="1"/>
</dbReference>
<reference evidence="3 4" key="1">
    <citation type="submission" date="2018-08" db="EMBL/GenBank/DDBJ databases">
        <title>Draft genome of the lignicolous fungus Coniochaeta pulveracea.</title>
        <authorList>
            <person name="Borstlap C.J."/>
            <person name="De Witt R.N."/>
            <person name="Botha A."/>
            <person name="Volschenk H."/>
        </authorList>
    </citation>
    <scope>NUCLEOTIDE SEQUENCE [LARGE SCALE GENOMIC DNA]</scope>
    <source>
        <strain evidence="3 4">CAB683</strain>
    </source>
</reference>
<dbReference type="GO" id="GO:0032543">
    <property type="term" value="P:mitochondrial translation"/>
    <property type="evidence" value="ECO:0007669"/>
    <property type="project" value="InterPro"/>
</dbReference>
<dbReference type="EMBL" id="QVQW01000025">
    <property type="protein sequence ID" value="RKU44901.1"/>
    <property type="molecule type" value="Genomic_DNA"/>
</dbReference>
<dbReference type="InterPro" id="IPR048874">
    <property type="entry name" value="Ribosomal_bL31m_N"/>
</dbReference>
<dbReference type="STRING" id="177199.A0A420YAI4"/>
<feature type="region of interest" description="Disordered" evidence="1">
    <location>
        <begin position="1"/>
        <end position="36"/>
    </location>
</feature>
<sequence length="161" mass="17474">MAPKLPTTSLLTSIRPTTSSSSSSPSSLRTHQIRHATFVPRSRRPYTFTQLIQLSDGSTYTTRTTSPLAIFKSTKDTRNHALWQPSDSSLRNVEVDEAEGDAATEGAEVQGKEAKKAEGGLMSHDSFADLISGYAEGYENVKKAGGLSAKEQARADKKKKK</sequence>